<accession>A0ABD0J414</accession>
<protein>
    <submittedName>
        <fullName evidence="1">Uncharacterized protein</fullName>
    </submittedName>
</protein>
<reference evidence="1 2" key="1">
    <citation type="journal article" date="2023" name="Sci. Data">
        <title>Genome assembly of the Korean intertidal mud-creeper Batillaria attramentaria.</title>
        <authorList>
            <person name="Patra A.K."/>
            <person name="Ho P.T."/>
            <person name="Jun S."/>
            <person name="Lee S.J."/>
            <person name="Kim Y."/>
            <person name="Won Y.J."/>
        </authorList>
    </citation>
    <scope>NUCLEOTIDE SEQUENCE [LARGE SCALE GENOMIC DNA]</scope>
    <source>
        <strain evidence="1">Wonlab-2016</strain>
    </source>
</reference>
<comment type="caution">
    <text evidence="1">The sequence shown here is derived from an EMBL/GenBank/DDBJ whole genome shotgun (WGS) entry which is preliminary data.</text>
</comment>
<dbReference type="AlphaFoldDB" id="A0ABD0J414"/>
<evidence type="ECO:0000313" key="2">
    <source>
        <dbReference type="Proteomes" id="UP001519460"/>
    </source>
</evidence>
<keyword evidence="2" id="KW-1185">Reference proteome</keyword>
<sequence>MGLLSPPSAHAWLLSEPGAQWRVTGCRIHPTGCPIYPAGSEPVDWTQLGVGLEPKHTQGISDVPHSRPGVKCEAEIVTDIVS</sequence>
<proteinExistence type="predicted"/>
<dbReference type="EMBL" id="JACVVK020000689">
    <property type="protein sequence ID" value="KAK7455919.1"/>
    <property type="molecule type" value="Genomic_DNA"/>
</dbReference>
<name>A0ABD0J414_9CAEN</name>
<gene>
    <name evidence="1" type="ORF">BaRGS_00039432</name>
</gene>
<dbReference type="Proteomes" id="UP001519460">
    <property type="component" value="Unassembled WGS sequence"/>
</dbReference>
<organism evidence="1 2">
    <name type="scientific">Batillaria attramentaria</name>
    <dbReference type="NCBI Taxonomy" id="370345"/>
    <lineage>
        <taxon>Eukaryota</taxon>
        <taxon>Metazoa</taxon>
        <taxon>Spiralia</taxon>
        <taxon>Lophotrochozoa</taxon>
        <taxon>Mollusca</taxon>
        <taxon>Gastropoda</taxon>
        <taxon>Caenogastropoda</taxon>
        <taxon>Sorbeoconcha</taxon>
        <taxon>Cerithioidea</taxon>
        <taxon>Batillariidae</taxon>
        <taxon>Batillaria</taxon>
    </lineage>
</organism>
<evidence type="ECO:0000313" key="1">
    <source>
        <dbReference type="EMBL" id="KAK7455919.1"/>
    </source>
</evidence>